<proteinExistence type="predicted"/>
<keyword evidence="1" id="KW-0732">Signal</keyword>
<name>A0A9P9YGQ5_9MUSC</name>
<feature type="chain" id="PRO_5040406872" evidence="1">
    <location>
        <begin position="23"/>
        <end position="175"/>
    </location>
</feature>
<organism evidence="2 3">
    <name type="scientific">Drosophila gunungcola</name>
    <name type="common">fruit fly</name>
    <dbReference type="NCBI Taxonomy" id="103775"/>
    <lineage>
        <taxon>Eukaryota</taxon>
        <taxon>Metazoa</taxon>
        <taxon>Ecdysozoa</taxon>
        <taxon>Arthropoda</taxon>
        <taxon>Hexapoda</taxon>
        <taxon>Insecta</taxon>
        <taxon>Pterygota</taxon>
        <taxon>Neoptera</taxon>
        <taxon>Endopterygota</taxon>
        <taxon>Diptera</taxon>
        <taxon>Brachycera</taxon>
        <taxon>Muscomorpha</taxon>
        <taxon>Ephydroidea</taxon>
        <taxon>Drosophilidae</taxon>
        <taxon>Drosophila</taxon>
        <taxon>Sophophora</taxon>
    </lineage>
</organism>
<dbReference type="PANTHER" id="PTHR21112">
    <property type="entry name" value="CHEMOSENSORY PROTEIN A 29A-RELATED"/>
    <property type="match status" value="1"/>
</dbReference>
<evidence type="ECO:0000313" key="3">
    <source>
        <dbReference type="Proteomes" id="UP001059596"/>
    </source>
</evidence>
<dbReference type="PANTHER" id="PTHR21112:SF0">
    <property type="entry name" value="CHEMOSENSORY PROTEIN A 29A-RELATED"/>
    <property type="match status" value="1"/>
</dbReference>
<protein>
    <submittedName>
        <fullName evidence="2">Uncharacterized protein</fullName>
    </submittedName>
</protein>
<dbReference type="Proteomes" id="UP001059596">
    <property type="component" value="Unassembled WGS sequence"/>
</dbReference>
<reference evidence="2" key="1">
    <citation type="journal article" date="2023" name="Genome Biol. Evol.">
        <title>Long-read-based Genome Assembly of Drosophila gunungcola Reveals Fewer Chemosensory Genes in Flower-breeding Species.</title>
        <authorList>
            <person name="Negi A."/>
            <person name="Liao B.Y."/>
            <person name="Yeh S.D."/>
        </authorList>
    </citation>
    <scope>NUCLEOTIDE SEQUENCE</scope>
    <source>
        <strain evidence="2">Sukarami</strain>
    </source>
</reference>
<sequence>MCFKYMGFPLLLVFSTLGLVRAALETRLEFITKVEGDSETLFEFNFRLLGREHLLNGTMVFHVDLDNKFELSNELFEHHDGAWRPSTIGVCYKACVYLRTIYDKYFSLSSMGSNFPSRTCPVKKGEYYVRNEGVSADSWANYAKTGLNKFILKIKKNNIVYGGFEAILVLTEKGT</sequence>
<evidence type="ECO:0000313" key="2">
    <source>
        <dbReference type="EMBL" id="KAI8036293.1"/>
    </source>
</evidence>
<comment type="caution">
    <text evidence="2">The sequence shown here is derived from an EMBL/GenBank/DDBJ whole genome shotgun (WGS) entry which is preliminary data.</text>
</comment>
<feature type="signal peptide" evidence="1">
    <location>
        <begin position="1"/>
        <end position="22"/>
    </location>
</feature>
<keyword evidence="3" id="KW-1185">Reference proteome</keyword>
<dbReference type="AlphaFoldDB" id="A0A9P9YGQ5"/>
<dbReference type="EMBL" id="JAMKOV010000021">
    <property type="protein sequence ID" value="KAI8036293.1"/>
    <property type="molecule type" value="Genomic_DNA"/>
</dbReference>
<accession>A0A9P9YGQ5</accession>
<dbReference type="OrthoDB" id="7925769at2759"/>
<gene>
    <name evidence="2" type="ORF">M5D96_010886</name>
</gene>
<evidence type="ECO:0000256" key="1">
    <source>
        <dbReference type="SAM" id="SignalP"/>
    </source>
</evidence>